<sequence length="44" mass="5240">MTTAPQDRINAYWTHRAPSYDEYVRRPVAPDHEHQLQYLVTGRV</sequence>
<dbReference type="EMBL" id="JAUSRA010000001">
    <property type="protein sequence ID" value="MDP9793641.1"/>
    <property type="molecule type" value="Genomic_DNA"/>
</dbReference>
<accession>A0ABT9MRI9</accession>
<comment type="caution">
    <text evidence="1">The sequence shown here is derived from an EMBL/GenBank/DDBJ whole genome shotgun (WGS) entry which is preliminary data.</text>
</comment>
<organism evidence="1 2">
    <name type="scientific">Catenuloplanes nepalensis</name>
    <dbReference type="NCBI Taxonomy" id="587533"/>
    <lineage>
        <taxon>Bacteria</taxon>
        <taxon>Bacillati</taxon>
        <taxon>Actinomycetota</taxon>
        <taxon>Actinomycetes</taxon>
        <taxon>Micromonosporales</taxon>
        <taxon>Micromonosporaceae</taxon>
        <taxon>Catenuloplanes</taxon>
    </lineage>
</organism>
<proteinExistence type="predicted"/>
<evidence type="ECO:0008006" key="3">
    <source>
        <dbReference type="Google" id="ProtNLM"/>
    </source>
</evidence>
<dbReference type="RefSeq" id="WP_306828714.1">
    <property type="nucleotide sequence ID" value="NZ_JAUSRA010000001.1"/>
</dbReference>
<reference evidence="1 2" key="1">
    <citation type="submission" date="2023-07" db="EMBL/GenBank/DDBJ databases">
        <title>Sequencing the genomes of 1000 actinobacteria strains.</title>
        <authorList>
            <person name="Klenk H.-P."/>
        </authorList>
    </citation>
    <scope>NUCLEOTIDE SEQUENCE [LARGE SCALE GENOMIC DNA]</scope>
    <source>
        <strain evidence="1 2">DSM 44710</strain>
    </source>
</reference>
<evidence type="ECO:0000313" key="1">
    <source>
        <dbReference type="EMBL" id="MDP9793641.1"/>
    </source>
</evidence>
<evidence type="ECO:0000313" key="2">
    <source>
        <dbReference type="Proteomes" id="UP001240984"/>
    </source>
</evidence>
<gene>
    <name evidence="1" type="ORF">J2S43_002153</name>
</gene>
<keyword evidence="2" id="KW-1185">Reference proteome</keyword>
<name>A0ABT9MRI9_9ACTN</name>
<protein>
    <recommendedName>
        <fullName evidence="3">AraC family transcriptional regulator</fullName>
    </recommendedName>
</protein>
<dbReference type="Proteomes" id="UP001240984">
    <property type="component" value="Unassembled WGS sequence"/>
</dbReference>